<proteinExistence type="predicted"/>
<protein>
    <submittedName>
        <fullName evidence="1">Uncharacterized protein</fullName>
    </submittedName>
</protein>
<reference evidence="1" key="1">
    <citation type="journal article" date="2019" name="MBio">
        <title>Virus Genomes from Deep Sea Sediments Expand the Ocean Megavirome and Support Independent Origins of Viral Gigantism.</title>
        <authorList>
            <person name="Backstrom D."/>
            <person name="Yutin N."/>
            <person name="Jorgensen S.L."/>
            <person name="Dharamshi J."/>
            <person name="Homa F."/>
            <person name="Zaremba-Niedwiedzka K."/>
            <person name="Spang A."/>
            <person name="Wolf Y.I."/>
            <person name="Koonin E.V."/>
            <person name="Ettema T.J."/>
        </authorList>
    </citation>
    <scope>NUCLEOTIDE SEQUENCE</scope>
</reference>
<organism evidence="1">
    <name type="scientific">Pithovirus LCDPAC02</name>
    <dbReference type="NCBI Taxonomy" id="2506601"/>
    <lineage>
        <taxon>Viruses</taxon>
        <taxon>Pithoviruses</taxon>
    </lineage>
</organism>
<gene>
    <name evidence="1" type="ORF">LCDPAC02_01590</name>
</gene>
<accession>A0A481YPK8</accession>
<sequence length="270" mass="32697">MKDIWIDCEKYITIQNYKFKIYNYGVFKYNNNESEIQITLWCITENYKLKKYDINIIYYNKEHNIETAIKLFDQTFENFNNTEVAIEQFCSYFPKNIYELVEFPEHEDLLFEYMINTVIMHNINNSTTCVIPCNKYFNYIPNIKNLVIKYKETEEYLNYIENVKIDLVNRISNDLILHSKYSEKELLKELYKHITCSLTKNRYFAYYYISSNPNKHLKEILDVVNCSKICLPNNNKFYKLDFNSCEIPSFKNFVFKNNNLEITLIDYLAF</sequence>
<dbReference type="EMBL" id="MK500300">
    <property type="protein sequence ID" value="QBK84960.1"/>
    <property type="molecule type" value="Genomic_DNA"/>
</dbReference>
<evidence type="ECO:0000313" key="1">
    <source>
        <dbReference type="EMBL" id="QBK84960.1"/>
    </source>
</evidence>
<name>A0A481YPK8_9VIRU</name>